<name>A0ABV7GIB9_9RHOB</name>
<gene>
    <name evidence="7" type="ORF">ACFOGP_00100</name>
</gene>
<dbReference type="PRINTS" id="PR00337">
    <property type="entry name" value="LEUILEVALBP"/>
</dbReference>
<dbReference type="Pfam" id="PF13458">
    <property type="entry name" value="Peripla_BP_6"/>
    <property type="match status" value="1"/>
</dbReference>
<accession>A0ABV7GIB9</accession>
<dbReference type="InterPro" id="IPR028082">
    <property type="entry name" value="Peripla_BP_I"/>
</dbReference>
<dbReference type="PANTHER" id="PTHR30483:SF6">
    <property type="entry name" value="PERIPLASMIC BINDING PROTEIN OF ABC TRANSPORTER FOR NATURAL AMINO ACIDS"/>
    <property type="match status" value="1"/>
</dbReference>
<dbReference type="EMBL" id="JBHRTB010000001">
    <property type="protein sequence ID" value="MFC3141090.1"/>
    <property type="molecule type" value="Genomic_DNA"/>
</dbReference>
<organism evidence="7 8">
    <name type="scientific">Psychromarinibacter halotolerans</name>
    <dbReference type="NCBI Taxonomy" id="1775175"/>
    <lineage>
        <taxon>Bacteria</taxon>
        <taxon>Pseudomonadati</taxon>
        <taxon>Pseudomonadota</taxon>
        <taxon>Alphaproteobacteria</taxon>
        <taxon>Rhodobacterales</taxon>
        <taxon>Paracoccaceae</taxon>
        <taxon>Psychromarinibacter</taxon>
    </lineage>
</organism>
<evidence type="ECO:0000259" key="6">
    <source>
        <dbReference type="Pfam" id="PF13458"/>
    </source>
</evidence>
<dbReference type="SUPFAM" id="SSF53822">
    <property type="entry name" value="Periplasmic binding protein-like I"/>
    <property type="match status" value="1"/>
</dbReference>
<dbReference type="RefSeq" id="WP_379559727.1">
    <property type="nucleotide sequence ID" value="NZ_JBHRTB010000001.1"/>
</dbReference>
<keyword evidence="8" id="KW-1185">Reference proteome</keyword>
<evidence type="ECO:0000256" key="5">
    <source>
        <dbReference type="SAM" id="SignalP"/>
    </source>
</evidence>
<evidence type="ECO:0000256" key="2">
    <source>
        <dbReference type="ARBA" id="ARBA00022448"/>
    </source>
</evidence>
<keyword evidence="4" id="KW-0029">Amino-acid transport</keyword>
<dbReference type="InterPro" id="IPR051010">
    <property type="entry name" value="BCAA_transport"/>
</dbReference>
<feature type="signal peptide" evidence="5">
    <location>
        <begin position="1"/>
        <end position="29"/>
    </location>
</feature>
<dbReference type="Proteomes" id="UP001595632">
    <property type="component" value="Unassembled WGS sequence"/>
</dbReference>
<evidence type="ECO:0000313" key="8">
    <source>
        <dbReference type="Proteomes" id="UP001595632"/>
    </source>
</evidence>
<protein>
    <submittedName>
        <fullName evidence="7">ABC transporter substrate-binding protein</fullName>
    </submittedName>
</protein>
<evidence type="ECO:0000256" key="3">
    <source>
        <dbReference type="ARBA" id="ARBA00022729"/>
    </source>
</evidence>
<proteinExistence type="inferred from homology"/>
<evidence type="ECO:0000313" key="7">
    <source>
        <dbReference type="EMBL" id="MFC3141090.1"/>
    </source>
</evidence>
<reference evidence="8" key="1">
    <citation type="journal article" date="2019" name="Int. J. Syst. Evol. Microbiol.">
        <title>The Global Catalogue of Microorganisms (GCM) 10K type strain sequencing project: providing services to taxonomists for standard genome sequencing and annotation.</title>
        <authorList>
            <consortium name="The Broad Institute Genomics Platform"/>
            <consortium name="The Broad Institute Genome Sequencing Center for Infectious Disease"/>
            <person name="Wu L."/>
            <person name="Ma J."/>
        </authorList>
    </citation>
    <scope>NUCLEOTIDE SEQUENCE [LARGE SCALE GENOMIC DNA]</scope>
    <source>
        <strain evidence="8">KCTC 52366</strain>
    </source>
</reference>
<comment type="caution">
    <text evidence="7">The sequence shown here is derived from an EMBL/GenBank/DDBJ whole genome shotgun (WGS) entry which is preliminary data.</text>
</comment>
<evidence type="ECO:0000256" key="1">
    <source>
        <dbReference type="ARBA" id="ARBA00010062"/>
    </source>
</evidence>
<feature type="chain" id="PRO_5045180028" evidence="5">
    <location>
        <begin position="30"/>
        <end position="381"/>
    </location>
</feature>
<dbReference type="Gene3D" id="3.40.50.2300">
    <property type="match status" value="2"/>
</dbReference>
<keyword evidence="3 5" id="KW-0732">Signal</keyword>
<dbReference type="PANTHER" id="PTHR30483">
    <property type="entry name" value="LEUCINE-SPECIFIC-BINDING PROTEIN"/>
    <property type="match status" value="1"/>
</dbReference>
<keyword evidence="2" id="KW-0813">Transport</keyword>
<dbReference type="InterPro" id="IPR028081">
    <property type="entry name" value="Leu-bd"/>
</dbReference>
<dbReference type="CDD" id="cd06349">
    <property type="entry name" value="PBP1_ABC_HAAT-like"/>
    <property type="match status" value="1"/>
</dbReference>
<sequence>MHLNKPHLLTRRGLGGLALGLAFATGAMAQDDAITIGVTAPVTGPAAQYGEAWVEGFDLALETINAEGGINGTPLEYVIEDSQNDPRQAVAIAQKFIADPNIVVEAGDLSSTTSMAASPLYQRAGLVQFGFTNSHPDFTKTGDYIWSSAIPQSQEQPLLAEIAYNDLGMRKVAVLHLNTDWGTTAKNLFVESFEALGGEIVAAEGYLPEEKDFRATITRVMSGEPDGIILESYYGDGALVTRQVREAGIELPILGVSSLYSPDFLDLAGEFAEGVYTTTYFAPNIPRPEVQDFIAAFEEAYGHAPNSFNAMAYDTMNILAAVMREYGTSREEIKDGLGQISGLPSVIFRDVTFDVESRRVAGPEITTLVVEDGEFAIFEAE</sequence>
<evidence type="ECO:0000256" key="4">
    <source>
        <dbReference type="ARBA" id="ARBA00022970"/>
    </source>
</evidence>
<feature type="domain" description="Leucine-binding protein" evidence="6">
    <location>
        <begin position="34"/>
        <end position="346"/>
    </location>
</feature>
<dbReference type="InterPro" id="IPR000709">
    <property type="entry name" value="Leu_Ile_Val-bd"/>
</dbReference>
<comment type="similarity">
    <text evidence="1">Belongs to the leucine-binding protein family.</text>
</comment>